<evidence type="ECO:0000313" key="2">
    <source>
        <dbReference type="EMBL" id="KAK2161796.1"/>
    </source>
</evidence>
<sequence length="110" mass="12801">HKNWSKQKLDTFVTNGFLPTITKPTRFKHTTTTLIDNIYISAKRRSNLHSAILTIDILDHLPVITNVGCHIYIINNTPKIIHYIYHIVLCLFVCIERIYACCKIKYCIIT</sequence>
<protein>
    <submittedName>
        <fullName evidence="2">Uncharacterized protein</fullName>
    </submittedName>
</protein>
<gene>
    <name evidence="2" type="ORF">LSH36_109g00019</name>
</gene>
<keyword evidence="3" id="KW-1185">Reference proteome</keyword>
<evidence type="ECO:0000313" key="3">
    <source>
        <dbReference type="Proteomes" id="UP001208570"/>
    </source>
</evidence>
<keyword evidence="1" id="KW-0812">Transmembrane</keyword>
<comment type="caution">
    <text evidence="2">The sequence shown here is derived from an EMBL/GenBank/DDBJ whole genome shotgun (WGS) entry which is preliminary data.</text>
</comment>
<keyword evidence="1" id="KW-0472">Membrane</keyword>
<reference evidence="2" key="1">
    <citation type="journal article" date="2023" name="Mol. Biol. Evol.">
        <title>Third-Generation Sequencing Reveals the Adaptive Role of the Epigenome in Three Deep-Sea Polychaetes.</title>
        <authorList>
            <person name="Perez M."/>
            <person name="Aroh O."/>
            <person name="Sun Y."/>
            <person name="Lan Y."/>
            <person name="Juniper S.K."/>
            <person name="Young C.R."/>
            <person name="Angers B."/>
            <person name="Qian P.Y."/>
        </authorList>
    </citation>
    <scope>NUCLEOTIDE SEQUENCE</scope>
    <source>
        <strain evidence="2">P08H-3</strain>
    </source>
</reference>
<name>A0AAD9JZJ1_9ANNE</name>
<feature type="non-terminal residue" evidence="2">
    <location>
        <position position="1"/>
    </location>
</feature>
<keyword evidence="1" id="KW-1133">Transmembrane helix</keyword>
<evidence type="ECO:0000256" key="1">
    <source>
        <dbReference type="SAM" id="Phobius"/>
    </source>
</evidence>
<accession>A0AAD9JZJ1</accession>
<dbReference type="Proteomes" id="UP001208570">
    <property type="component" value="Unassembled WGS sequence"/>
</dbReference>
<organism evidence="2 3">
    <name type="scientific">Paralvinella palmiformis</name>
    <dbReference type="NCBI Taxonomy" id="53620"/>
    <lineage>
        <taxon>Eukaryota</taxon>
        <taxon>Metazoa</taxon>
        <taxon>Spiralia</taxon>
        <taxon>Lophotrochozoa</taxon>
        <taxon>Annelida</taxon>
        <taxon>Polychaeta</taxon>
        <taxon>Sedentaria</taxon>
        <taxon>Canalipalpata</taxon>
        <taxon>Terebellida</taxon>
        <taxon>Terebelliformia</taxon>
        <taxon>Alvinellidae</taxon>
        <taxon>Paralvinella</taxon>
    </lineage>
</organism>
<feature type="transmembrane region" description="Helical" evidence="1">
    <location>
        <begin position="51"/>
        <end position="74"/>
    </location>
</feature>
<proteinExistence type="predicted"/>
<feature type="transmembrane region" description="Helical" evidence="1">
    <location>
        <begin position="80"/>
        <end position="100"/>
    </location>
</feature>
<dbReference type="EMBL" id="JAODUP010000109">
    <property type="protein sequence ID" value="KAK2161796.1"/>
    <property type="molecule type" value="Genomic_DNA"/>
</dbReference>
<dbReference type="AlphaFoldDB" id="A0AAD9JZJ1"/>